<keyword evidence="2" id="KW-1185">Reference proteome</keyword>
<protein>
    <submittedName>
        <fullName evidence="1">Uncharacterized protein</fullName>
    </submittedName>
</protein>
<dbReference type="Proteomes" id="UP000070263">
    <property type="component" value="Unassembled WGS sequence"/>
</dbReference>
<gene>
    <name evidence="1" type="ORF">AKJ51_04425</name>
</gene>
<feature type="non-terminal residue" evidence="1">
    <location>
        <position position="1"/>
    </location>
</feature>
<evidence type="ECO:0000313" key="2">
    <source>
        <dbReference type="Proteomes" id="UP000070263"/>
    </source>
</evidence>
<accession>A0A133VHL1</accession>
<reference evidence="1 2" key="1">
    <citation type="journal article" date="2016" name="Sci. Rep.">
        <title>Metabolic traits of an uncultured archaeal lineage -MSBL1- from brine pools of the Red Sea.</title>
        <authorList>
            <person name="Mwirichia R."/>
            <person name="Alam I."/>
            <person name="Rashid M."/>
            <person name="Vinu M."/>
            <person name="Ba-Alawi W."/>
            <person name="Anthony Kamau A."/>
            <person name="Kamanda Ngugi D."/>
            <person name="Goker M."/>
            <person name="Klenk H.P."/>
            <person name="Bajic V."/>
            <person name="Stingl U."/>
        </authorList>
    </citation>
    <scope>NUCLEOTIDE SEQUENCE [LARGE SCALE GENOMIC DNA]</scope>
    <source>
        <strain evidence="1">SCGC-AAA382A20</strain>
    </source>
</reference>
<organism evidence="1 2">
    <name type="scientific">candidate division MSBL1 archaeon SCGC-AAA382A20</name>
    <dbReference type="NCBI Taxonomy" id="1698280"/>
    <lineage>
        <taxon>Archaea</taxon>
        <taxon>Methanobacteriati</taxon>
        <taxon>Methanobacteriota</taxon>
        <taxon>candidate division MSBL1</taxon>
    </lineage>
</organism>
<dbReference type="AlphaFoldDB" id="A0A133VHL1"/>
<proteinExistence type="predicted"/>
<sequence>DDFFFFVSRKNKIRFKLLNTSLKWLFPALLFEFMTAFFRKSDPEKPLSMKNLSLREELHRKIILFCSALKDNFGNILEILEKRRDRTKKIYPRHGSY</sequence>
<name>A0A133VHL1_9EURY</name>
<comment type="caution">
    <text evidence="1">The sequence shown here is derived from an EMBL/GenBank/DDBJ whole genome shotgun (WGS) entry which is preliminary data.</text>
</comment>
<evidence type="ECO:0000313" key="1">
    <source>
        <dbReference type="EMBL" id="KXB05943.1"/>
    </source>
</evidence>
<dbReference type="EMBL" id="LHYE01000066">
    <property type="protein sequence ID" value="KXB05943.1"/>
    <property type="molecule type" value="Genomic_DNA"/>
</dbReference>